<keyword evidence="1" id="KW-1133">Transmembrane helix</keyword>
<gene>
    <name evidence="3" type="ORF">SDC9_38847</name>
</gene>
<evidence type="ECO:0000313" key="3">
    <source>
        <dbReference type="EMBL" id="MPL92734.1"/>
    </source>
</evidence>
<keyword evidence="1" id="KW-0812">Transmembrane</keyword>
<organism evidence="3">
    <name type="scientific">bioreactor metagenome</name>
    <dbReference type="NCBI Taxonomy" id="1076179"/>
    <lineage>
        <taxon>unclassified sequences</taxon>
        <taxon>metagenomes</taxon>
        <taxon>ecological metagenomes</taxon>
    </lineage>
</organism>
<feature type="domain" description="DUF4328" evidence="2">
    <location>
        <begin position="114"/>
        <end position="264"/>
    </location>
</feature>
<reference evidence="3" key="1">
    <citation type="submission" date="2019-08" db="EMBL/GenBank/DDBJ databases">
        <authorList>
            <person name="Kucharzyk K."/>
            <person name="Murdoch R.W."/>
            <person name="Higgins S."/>
            <person name="Loffler F."/>
        </authorList>
    </citation>
    <scope>NUCLEOTIDE SEQUENCE</scope>
</reference>
<feature type="transmembrane region" description="Helical" evidence="1">
    <location>
        <begin position="203"/>
        <end position="221"/>
    </location>
</feature>
<evidence type="ECO:0000256" key="1">
    <source>
        <dbReference type="SAM" id="Phobius"/>
    </source>
</evidence>
<sequence>MNYYDWPKIVSGYDNNELKRILREQSKEPKEKVEASRQELIKRGLLDAEKNVFIPKSDEHLVKNLEDVWGRTRSNSNNAKLAKSGIIMVMAVSAAMMLISIFMGGSGLTNARNNILILLVLSSLSLLATLFSIVAFLVWFYNIYDNLGRRLKVTDSTKGWAIGAWFVPILNLFKPYNMMDEVNSKTNLILKVRKIETAEEKSSWIGLWWATFIVAGVLSGVNSNLNNGGLQNLASAPFSGFMSFLYFFDIVKGVFAIMMINNFNAKEELLFESETAISASQTLSTQE</sequence>
<feature type="transmembrane region" description="Helical" evidence="1">
    <location>
        <begin position="241"/>
        <end position="260"/>
    </location>
</feature>
<dbReference type="InterPro" id="IPR025565">
    <property type="entry name" value="DUF4328"/>
</dbReference>
<feature type="transmembrane region" description="Helical" evidence="1">
    <location>
        <begin position="81"/>
        <end position="103"/>
    </location>
</feature>
<accession>A0A644VMW8</accession>
<comment type="caution">
    <text evidence="3">The sequence shown here is derived from an EMBL/GenBank/DDBJ whole genome shotgun (WGS) entry which is preliminary data.</text>
</comment>
<dbReference type="AlphaFoldDB" id="A0A644VMW8"/>
<feature type="transmembrane region" description="Helical" evidence="1">
    <location>
        <begin position="115"/>
        <end position="141"/>
    </location>
</feature>
<dbReference type="Pfam" id="PF14219">
    <property type="entry name" value="DUF4328"/>
    <property type="match status" value="1"/>
</dbReference>
<dbReference type="EMBL" id="VSSQ01000368">
    <property type="protein sequence ID" value="MPL92734.1"/>
    <property type="molecule type" value="Genomic_DNA"/>
</dbReference>
<evidence type="ECO:0000259" key="2">
    <source>
        <dbReference type="Pfam" id="PF14219"/>
    </source>
</evidence>
<protein>
    <recommendedName>
        <fullName evidence="2">DUF4328 domain-containing protein</fullName>
    </recommendedName>
</protein>
<name>A0A644VMW8_9ZZZZ</name>
<keyword evidence="1" id="KW-0472">Membrane</keyword>
<proteinExistence type="predicted"/>